<dbReference type="Proteomes" id="UP000054248">
    <property type="component" value="Unassembled WGS sequence"/>
</dbReference>
<evidence type="ECO:0000313" key="1">
    <source>
        <dbReference type="EMBL" id="KIO33918.1"/>
    </source>
</evidence>
<dbReference type="HOGENOM" id="CLU_669391_0_0_1"/>
<keyword evidence="2" id="KW-1185">Reference proteome</keyword>
<dbReference type="OrthoDB" id="3244915at2759"/>
<organism evidence="1 2">
    <name type="scientific">Tulasnella calospora MUT 4182</name>
    <dbReference type="NCBI Taxonomy" id="1051891"/>
    <lineage>
        <taxon>Eukaryota</taxon>
        <taxon>Fungi</taxon>
        <taxon>Dikarya</taxon>
        <taxon>Basidiomycota</taxon>
        <taxon>Agaricomycotina</taxon>
        <taxon>Agaricomycetes</taxon>
        <taxon>Cantharellales</taxon>
        <taxon>Tulasnellaceae</taxon>
        <taxon>Tulasnella</taxon>
    </lineage>
</organism>
<evidence type="ECO:0000313" key="2">
    <source>
        <dbReference type="Proteomes" id="UP000054248"/>
    </source>
</evidence>
<gene>
    <name evidence="1" type="ORF">M407DRAFT_17186</name>
</gene>
<evidence type="ECO:0008006" key="3">
    <source>
        <dbReference type="Google" id="ProtNLM"/>
    </source>
</evidence>
<accession>A0A0C3LIU5</accession>
<name>A0A0C3LIU5_9AGAM</name>
<dbReference type="EMBL" id="KN822945">
    <property type="protein sequence ID" value="KIO33918.1"/>
    <property type="molecule type" value="Genomic_DNA"/>
</dbReference>
<reference evidence="1 2" key="1">
    <citation type="submission" date="2014-04" db="EMBL/GenBank/DDBJ databases">
        <authorList>
            <consortium name="DOE Joint Genome Institute"/>
            <person name="Kuo A."/>
            <person name="Girlanda M."/>
            <person name="Perotto S."/>
            <person name="Kohler A."/>
            <person name="Nagy L.G."/>
            <person name="Floudas D."/>
            <person name="Copeland A."/>
            <person name="Barry K.W."/>
            <person name="Cichocki N."/>
            <person name="Veneault-Fourrey C."/>
            <person name="LaButti K."/>
            <person name="Lindquist E.A."/>
            <person name="Lipzen A."/>
            <person name="Lundell T."/>
            <person name="Morin E."/>
            <person name="Murat C."/>
            <person name="Sun H."/>
            <person name="Tunlid A."/>
            <person name="Henrissat B."/>
            <person name="Grigoriev I.V."/>
            <person name="Hibbett D.S."/>
            <person name="Martin F."/>
            <person name="Nordberg H.P."/>
            <person name="Cantor M.N."/>
            <person name="Hua S.X."/>
        </authorList>
    </citation>
    <scope>NUCLEOTIDE SEQUENCE [LARGE SCALE GENOMIC DNA]</scope>
    <source>
        <strain evidence="1 2">MUT 4182</strain>
    </source>
</reference>
<sequence length="411" mass="45637">MAARSRPDRWIALEFSGRYHTALLQGIANSATGLRHLTIALDRGDANSTSTAIPNLTALRTLHLRYFHIPWTGLDSLRLESLWLEHLYLSPTNDQIFGVLGSSPRLRRLVLRHFHPNGHLSSVRSQEQSLPEPQESDSIDLPCLETLLMGSVPSSLCHSLLWRLCIPSCKTVHLDDCHSTHFGEASNSKLPGTLSRILLTAKQIRVTCEARVSYPIVIQTLDPQVLIPTLPSKVSECSGLSLRVVLPGLDAWNDLAEAVGLKNFAGTTTLSLDERSVVTIGSQEDTATTPFIRRIAGDMGRSIGALELRANPLPMLQYLSVPQRVEGAVSAKQWPCPELRQISVSKERHWLEAGRDELLRQCINVLRRSSVKADSLAAPRKIEKFFSPSSLGLAEKMWTMDEFRSVKFLCS</sequence>
<dbReference type="AlphaFoldDB" id="A0A0C3LIU5"/>
<proteinExistence type="predicted"/>
<dbReference type="SUPFAM" id="SSF52047">
    <property type="entry name" value="RNI-like"/>
    <property type="match status" value="1"/>
</dbReference>
<reference evidence="2" key="2">
    <citation type="submission" date="2015-01" db="EMBL/GenBank/DDBJ databases">
        <title>Evolutionary Origins and Diversification of the Mycorrhizal Mutualists.</title>
        <authorList>
            <consortium name="DOE Joint Genome Institute"/>
            <consortium name="Mycorrhizal Genomics Consortium"/>
            <person name="Kohler A."/>
            <person name="Kuo A."/>
            <person name="Nagy L.G."/>
            <person name="Floudas D."/>
            <person name="Copeland A."/>
            <person name="Barry K.W."/>
            <person name="Cichocki N."/>
            <person name="Veneault-Fourrey C."/>
            <person name="LaButti K."/>
            <person name="Lindquist E.A."/>
            <person name="Lipzen A."/>
            <person name="Lundell T."/>
            <person name="Morin E."/>
            <person name="Murat C."/>
            <person name="Riley R."/>
            <person name="Ohm R."/>
            <person name="Sun H."/>
            <person name="Tunlid A."/>
            <person name="Henrissat B."/>
            <person name="Grigoriev I.V."/>
            <person name="Hibbett D.S."/>
            <person name="Martin F."/>
        </authorList>
    </citation>
    <scope>NUCLEOTIDE SEQUENCE [LARGE SCALE GENOMIC DNA]</scope>
    <source>
        <strain evidence="2">MUT 4182</strain>
    </source>
</reference>
<protein>
    <recommendedName>
        <fullName evidence="3">F-box domain-containing protein</fullName>
    </recommendedName>
</protein>